<sequence length="119" mass="13509">MLRGSRQHNYVTFNGDGSSLKVLRFLICGRRNPTLGKVRAIIYSMMLSVSNLAVCLTCNAPGFHGCQLLSVIRKDPKLKYIRRSQGKSVKKGDIKCVFYAAKMIIFEFRLTFSTRVWEG</sequence>
<reference evidence="1 2" key="1">
    <citation type="submission" date="2017-11" db="EMBL/GenBank/DDBJ databases">
        <authorList>
            <person name="Kracher B."/>
        </authorList>
    </citation>
    <scope>NUCLEOTIDE SEQUENCE [LARGE SCALE GENOMIC DNA]</scope>
    <source>
        <strain evidence="1 2">RACE1</strain>
    </source>
</reference>
<dbReference type="VEuPathDB" id="FungiDB:BLGHR1_14573"/>
<name>A0A383UVI0_BLUHO</name>
<organism evidence="1 2">
    <name type="scientific">Blumeria hordei</name>
    <name type="common">Barley powdery mildew</name>
    <name type="synonym">Blumeria graminis f. sp. hordei</name>
    <dbReference type="NCBI Taxonomy" id="2867405"/>
    <lineage>
        <taxon>Eukaryota</taxon>
        <taxon>Fungi</taxon>
        <taxon>Dikarya</taxon>
        <taxon>Ascomycota</taxon>
        <taxon>Pezizomycotina</taxon>
        <taxon>Leotiomycetes</taxon>
        <taxon>Erysiphales</taxon>
        <taxon>Erysiphaceae</taxon>
        <taxon>Blumeria</taxon>
    </lineage>
</organism>
<dbReference type="EMBL" id="UNSH01000056">
    <property type="protein sequence ID" value="SZF03779.1"/>
    <property type="molecule type" value="Genomic_DNA"/>
</dbReference>
<gene>
    <name evidence="1" type="ORF">BLGHR1_14573</name>
</gene>
<evidence type="ECO:0000313" key="2">
    <source>
        <dbReference type="Proteomes" id="UP000275772"/>
    </source>
</evidence>
<dbReference type="Proteomes" id="UP000275772">
    <property type="component" value="Unassembled WGS sequence"/>
</dbReference>
<proteinExistence type="predicted"/>
<protein>
    <submittedName>
        <fullName evidence="1">Uncharacterized protein</fullName>
    </submittedName>
</protein>
<dbReference type="AlphaFoldDB" id="A0A383UVI0"/>
<evidence type="ECO:0000313" key="1">
    <source>
        <dbReference type="EMBL" id="SZF03779.1"/>
    </source>
</evidence>
<accession>A0A383UVI0</accession>